<dbReference type="Proteomes" id="UP000264589">
    <property type="component" value="Unassembled WGS sequence"/>
</dbReference>
<evidence type="ECO:0000313" key="6">
    <source>
        <dbReference type="Proteomes" id="UP000264589"/>
    </source>
</evidence>
<evidence type="ECO:0000256" key="3">
    <source>
        <dbReference type="RuleBase" id="RU003476"/>
    </source>
</evidence>
<evidence type="ECO:0000256" key="1">
    <source>
        <dbReference type="ARBA" id="ARBA00001946"/>
    </source>
</evidence>
<gene>
    <name evidence="5" type="ORF">DX908_01765</name>
</gene>
<dbReference type="PROSITE" id="PS51462">
    <property type="entry name" value="NUDIX"/>
    <property type="match status" value="1"/>
</dbReference>
<protein>
    <submittedName>
        <fullName evidence="5">NUDIX domain-containing protein</fullName>
    </submittedName>
</protein>
<dbReference type="InParanoid" id="A0A371RF85"/>
<keyword evidence="6" id="KW-1185">Reference proteome</keyword>
<dbReference type="GO" id="GO:0016787">
    <property type="term" value="F:hydrolase activity"/>
    <property type="evidence" value="ECO:0007669"/>
    <property type="project" value="UniProtKB-KW"/>
</dbReference>
<dbReference type="InterPro" id="IPR020476">
    <property type="entry name" value="Nudix_hydrolase"/>
</dbReference>
<dbReference type="PRINTS" id="PR00502">
    <property type="entry name" value="NUDIXFAMILY"/>
</dbReference>
<dbReference type="EMBL" id="QUQO01000001">
    <property type="protein sequence ID" value="RFB04114.1"/>
    <property type="molecule type" value="Genomic_DNA"/>
</dbReference>
<dbReference type="AlphaFoldDB" id="A0A371RF85"/>
<dbReference type="RefSeq" id="WP_116390742.1">
    <property type="nucleotide sequence ID" value="NZ_QUQO01000001.1"/>
</dbReference>
<dbReference type="PROSITE" id="PS00893">
    <property type="entry name" value="NUDIX_BOX"/>
    <property type="match status" value="1"/>
</dbReference>
<keyword evidence="2 3" id="KW-0378">Hydrolase</keyword>
<dbReference type="InterPro" id="IPR015797">
    <property type="entry name" value="NUDIX_hydrolase-like_dom_sf"/>
</dbReference>
<comment type="similarity">
    <text evidence="3">Belongs to the Nudix hydrolase family.</text>
</comment>
<name>A0A371RF85_9PROT</name>
<sequence>MTLKETSLPDAQTVTLATGAVIFRGREVLLIQRGRAPFLGHWSIPGGKVDFGEKITDALHREILEETGIRMEILGLIDAFEALPQKDSEKHYVMIDYACRYLSGDVVAGDDAMDAGFFSIPEAMSRLAWDKTRLAIQRALPYVKD</sequence>
<dbReference type="Pfam" id="PF00293">
    <property type="entry name" value="NUDIX"/>
    <property type="match status" value="1"/>
</dbReference>
<evidence type="ECO:0000313" key="5">
    <source>
        <dbReference type="EMBL" id="RFB04114.1"/>
    </source>
</evidence>
<proteinExistence type="inferred from homology"/>
<dbReference type="SUPFAM" id="SSF55811">
    <property type="entry name" value="Nudix"/>
    <property type="match status" value="1"/>
</dbReference>
<reference evidence="5 6" key="1">
    <citation type="submission" date="2018-08" db="EMBL/GenBank/DDBJ databases">
        <title>Parvularcula sp. SM1705, isolated from surface water of the South Sea China.</title>
        <authorList>
            <person name="Sun L."/>
        </authorList>
    </citation>
    <scope>NUCLEOTIDE SEQUENCE [LARGE SCALE GENOMIC DNA]</scope>
    <source>
        <strain evidence="5 6">SM1705</strain>
    </source>
</reference>
<accession>A0A371RF85</accession>
<evidence type="ECO:0000259" key="4">
    <source>
        <dbReference type="PROSITE" id="PS51462"/>
    </source>
</evidence>
<dbReference type="OrthoDB" id="9761969at2"/>
<organism evidence="5 6">
    <name type="scientific">Parvularcula marina</name>
    <dbReference type="NCBI Taxonomy" id="2292771"/>
    <lineage>
        <taxon>Bacteria</taxon>
        <taxon>Pseudomonadati</taxon>
        <taxon>Pseudomonadota</taxon>
        <taxon>Alphaproteobacteria</taxon>
        <taxon>Parvularculales</taxon>
        <taxon>Parvularculaceae</taxon>
        <taxon>Parvularcula</taxon>
    </lineage>
</organism>
<comment type="caution">
    <text evidence="5">The sequence shown here is derived from an EMBL/GenBank/DDBJ whole genome shotgun (WGS) entry which is preliminary data.</text>
</comment>
<comment type="cofactor">
    <cofactor evidence="1">
        <name>Mg(2+)</name>
        <dbReference type="ChEBI" id="CHEBI:18420"/>
    </cofactor>
</comment>
<dbReference type="Gene3D" id="3.90.79.10">
    <property type="entry name" value="Nucleoside Triphosphate Pyrophosphohydrolase"/>
    <property type="match status" value="1"/>
</dbReference>
<feature type="domain" description="Nudix hydrolase" evidence="4">
    <location>
        <begin position="13"/>
        <end position="140"/>
    </location>
</feature>
<dbReference type="PANTHER" id="PTHR43736:SF5">
    <property type="entry name" value="NUDIX HYDROLASE DOMAIN-CONTAINING PROTEIN"/>
    <property type="match status" value="1"/>
</dbReference>
<dbReference type="InterPro" id="IPR020084">
    <property type="entry name" value="NUDIX_hydrolase_CS"/>
</dbReference>
<dbReference type="InterPro" id="IPR000086">
    <property type="entry name" value="NUDIX_hydrolase_dom"/>
</dbReference>
<dbReference type="CDD" id="cd04673">
    <property type="entry name" value="NUDIX_ADPRase"/>
    <property type="match status" value="1"/>
</dbReference>
<evidence type="ECO:0000256" key="2">
    <source>
        <dbReference type="ARBA" id="ARBA00022801"/>
    </source>
</evidence>
<dbReference type="PANTHER" id="PTHR43736">
    <property type="entry name" value="ADP-RIBOSE PYROPHOSPHATASE"/>
    <property type="match status" value="1"/>
</dbReference>